<gene>
    <name evidence="1" type="ORF">COS78_00250</name>
</gene>
<comment type="caution">
    <text evidence="1">The sequence shown here is derived from an EMBL/GenBank/DDBJ whole genome shotgun (WGS) entry which is preliminary data.</text>
</comment>
<name>A0A2M7ATD5_9BACT</name>
<protein>
    <submittedName>
        <fullName evidence="1">Uncharacterized protein</fullName>
    </submittedName>
</protein>
<evidence type="ECO:0000313" key="2">
    <source>
        <dbReference type="Proteomes" id="UP000231407"/>
    </source>
</evidence>
<reference evidence="2" key="1">
    <citation type="submission" date="2017-09" db="EMBL/GenBank/DDBJ databases">
        <title>Depth-based differentiation of microbial function through sediment-hosted aquifers and enrichment of novel symbionts in the deep terrestrial subsurface.</title>
        <authorList>
            <person name="Probst A.J."/>
            <person name="Ladd B."/>
            <person name="Jarett J.K."/>
            <person name="Geller-Mcgrath D.E."/>
            <person name="Sieber C.M.K."/>
            <person name="Emerson J.B."/>
            <person name="Anantharaman K."/>
            <person name="Thomas B.C."/>
            <person name="Malmstrom R."/>
            <person name="Stieglmeier M."/>
            <person name="Klingl A."/>
            <person name="Woyke T."/>
            <person name="Ryan C.M."/>
            <person name="Banfield J.F."/>
        </authorList>
    </citation>
    <scope>NUCLEOTIDE SEQUENCE [LARGE SCALE GENOMIC DNA]</scope>
</reference>
<evidence type="ECO:0000313" key="1">
    <source>
        <dbReference type="EMBL" id="PIU73823.1"/>
    </source>
</evidence>
<sequence>MIQKINSPVSVIMDFNHHQRKLRPIQIQWNNRDWRVETVGLHHQYYCGRKLVHIFSVTANGMFFKLELDTQNLFWKLLEVADGSV</sequence>
<accession>A0A2M7ATD5</accession>
<proteinExistence type="predicted"/>
<dbReference type="EMBL" id="PEWA01000003">
    <property type="protein sequence ID" value="PIU73823.1"/>
    <property type="molecule type" value="Genomic_DNA"/>
</dbReference>
<dbReference type="Proteomes" id="UP000231407">
    <property type="component" value="Unassembled WGS sequence"/>
</dbReference>
<organism evidence="1 2">
    <name type="scientific">Candidatus Shapirobacteria bacterium CG06_land_8_20_14_3_00_40_12</name>
    <dbReference type="NCBI Taxonomy" id="1974881"/>
    <lineage>
        <taxon>Bacteria</taxon>
        <taxon>Candidatus Shapironibacteriota</taxon>
    </lineage>
</organism>
<dbReference type="AlphaFoldDB" id="A0A2M7ATD5"/>